<dbReference type="PROSITE" id="PS50283">
    <property type="entry name" value="NA_SOLUT_SYMP_3"/>
    <property type="match status" value="1"/>
</dbReference>
<evidence type="ECO:0000256" key="2">
    <source>
        <dbReference type="ARBA" id="ARBA00006434"/>
    </source>
</evidence>
<evidence type="ECO:0000313" key="16">
    <source>
        <dbReference type="Proteomes" id="UP000184275"/>
    </source>
</evidence>
<comment type="similarity">
    <text evidence="2 13">Belongs to the sodium:solute symporter (SSF) (TC 2.A.21) family.</text>
</comment>
<keyword evidence="8" id="KW-0406">Ion transport</keyword>
<evidence type="ECO:0000256" key="6">
    <source>
        <dbReference type="ARBA" id="ARBA00022989"/>
    </source>
</evidence>
<feature type="transmembrane region" description="Helical" evidence="14">
    <location>
        <begin position="396"/>
        <end position="420"/>
    </location>
</feature>
<evidence type="ECO:0000256" key="9">
    <source>
        <dbReference type="ARBA" id="ARBA00023136"/>
    </source>
</evidence>
<feature type="transmembrane region" description="Helical" evidence="14">
    <location>
        <begin position="116"/>
        <end position="138"/>
    </location>
</feature>
<feature type="transmembrane region" description="Helical" evidence="14">
    <location>
        <begin position="462"/>
        <end position="484"/>
    </location>
</feature>
<dbReference type="PROSITE" id="PS00456">
    <property type="entry name" value="NA_SOLUT_SYMP_1"/>
    <property type="match status" value="1"/>
</dbReference>
<evidence type="ECO:0000256" key="8">
    <source>
        <dbReference type="ARBA" id="ARBA00023065"/>
    </source>
</evidence>
<evidence type="ECO:0000256" key="13">
    <source>
        <dbReference type="RuleBase" id="RU362091"/>
    </source>
</evidence>
<keyword evidence="11" id="KW-0739">Sodium transport</keyword>
<accession>A0A1M6SRL9</accession>
<dbReference type="EMBL" id="FRAW01000007">
    <property type="protein sequence ID" value="SHK47335.1"/>
    <property type="molecule type" value="Genomic_DNA"/>
</dbReference>
<feature type="transmembrane region" description="Helical" evidence="14">
    <location>
        <begin position="272"/>
        <end position="296"/>
    </location>
</feature>
<keyword evidence="3" id="KW-0813">Transport</keyword>
<dbReference type="AlphaFoldDB" id="A0A1M6SRL9"/>
<dbReference type="GO" id="GO:0005886">
    <property type="term" value="C:plasma membrane"/>
    <property type="evidence" value="ECO:0007669"/>
    <property type="project" value="UniProtKB-SubCell"/>
</dbReference>
<dbReference type="InterPro" id="IPR001734">
    <property type="entry name" value="Na/solute_symporter"/>
</dbReference>
<evidence type="ECO:0000256" key="5">
    <source>
        <dbReference type="ARBA" id="ARBA00022692"/>
    </source>
</evidence>
<feature type="transmembrane region" description="Helical" evidence="14">
    <location>
        <begin position="6"/>
        <end position="24"/>
    </location>
</feature>
<dbReference type="PANTHER" id="PTHR42985">
    <property type="entry name" value="SODIUM-COUPLED MONOCARBOXYLATE TRANSPORTER"/>
    <property type="match status" value="1"/>
</dbReference>
<evidence type="ECO:0000256" key="1">
    <source>
        <dbReference type="ARBA" id="ARBA00004651"/>
    </source>
</evidence>
<evidence type="ECO:0000256" key="10">
    <source>
        <dbReference type="ARBA" id="ARBA00023180"/>
    </source>
</evidence>
<feature type="transmembrane region" description="Helical" evidence="14">
    <location>
        <begin position="144"/>
        <end position="168"/>
    </location>
</feature>
<keyword evidence="6 14" id="KW-1133">Transmembrane helix</keyword>
<evidence type="ECO:0000256" key="12">
    <source>
        <dbReference type="ARBA" id="ARBA00036099"/>
    </source>
</evidence>
<feature type="transmembrane region" description="Helical" evidence="14">
    <location>
        <begin position="180"/>
        <end position="198"/>
    </location>
</feature>
<name>A0A1M6SRL9_9BACT</name>
<feature type="transmembrane region" description="Helical" evidence="14">
    <location>
        <begin position="374"/>
        <end position="390"/>
    </location>
</feature>
<feature type="transmembrane region" description="Helical" evidence="14">
    <location>
        <begin position="75"/>
        <end position="95"/>
    </location>
</feature>
<dbReference type="Gene3D" id="1.20.1730.10">
    <property type="entry name" value="Sodium/glucose cotransporter"/>
    <property type="match status" value="1"/>
</dbReference>
<gene>
    <name evidence="15" type="ORF">SAMN05720469_10732</name>
</gene>
<protein>
    <submittedName>
        <fullName evidence="15">Solute:Na+ symporter, SSS family</fullName>
    </submittedName>
</protein>
<reference evidence="16" key="1">
    <citation type="submission" date="2016-11" db="EMBL/GenBank/DDBJ databases">
        <authorList>
            <person name="Varghese N."/>
            <person name="Submissions S."/>
        </authorList>
    </citation>
    <scope>NUCLEOTIDE SEQUENCE [LARGE SCALE GENOMIC DNA]</scope>
    <source>
        <strain evidence="16">UWOS</strain>
    </source>
</reference>
<evidence type="ECO:0000256" key="14">
    <source>
        <dbReference type="SAM" id="Phobius"/>
    </source>
</evidence>
<evidence type="ECO:0000256" key="3">
    <source>
        <dbReference type="ARBA" id="ARBA00022448"/>
    </source>
</evidence>
<evidence type="ECO:0000256" key="11">
    <source>
        <dbReference type="ARBA" id="ARBA00023201"/>
    </source>
</evidence>
<keyword evidence="9 14" id="KW-0472">Membrane</keyword>
<dbReference type="PANTHER" id="PTHR42985:SF40">
    <property type="entry name" value="LD47995P-RELATED"/>
    <property type="match status" value="1"/>
</dbReference>
<keyword evidence="10" id="KW-0325">Glycoprotein</keyword>
<keyword evidence="7" id="KW-0915">Sodium</keyword>
<feature type="transmembrane region" description="Helical" evidence="14">
    <location>
        <begin position="427"/>
        <end position="450"/>
    </location>
</feature>
<comment type="catalytic activity">
    <reaction evidence="12">
        <text>iodide(out) + 2 Na(+)(out) = iodide(in) + 2 Na(+)(in)</text>
        <dbReference type="Rhea" id="RHEA:71207"/>
        <dbReference type="ChEBI" id="CHEBI:16382"/>
        <dbReference type="ChEBI" id="CHEBI:29101"/>
    </reaction>
</comment>
<dbReference type="InterPro" id="IPR018212">
    <property type="entry name" value="Na/solute_symporter_CS"/>
</dbReference>
<dbReference type="NCBIfam" id="TIGR00813">
    <property type="entry name" value="sss"/>
    <property type="match status" value="1"/>
</dbReference>
<dbReference type="InterPro" id="IPR038377">
    <property type="entry name" value="Na/Glc_symporter_sf"/>
</dbReference>
<comment type="subcellular location">
    <subcellularLocation>
        <location evidence="1">Cell membrane</location>
        <topology evidence="1">Multi-pass membrane protein</topology>
    </subcellularLocation>
</comment>
<dbReference type="RefSeq" id="WP_073303288.1">
    <property type="nucleotide sequence ID" value="NZ_FRAW01000007.1"/>
</dbReference>
<evidence type="ECO:0000313" key="15">
    <source>
        <dbReference type="EMBL" id="SHK47335.1"/>
    </source>
</evidence>
<keyword evidence="5 14" id="KW-0812">Transmembrane</keyword>
<dbReference type="GO" id="GO:0015293">
    <property type="term" value="F:symporter activity"/>
    <property type="evidence" value="ECO:0007669"/>
    <property type="project" value="TreeGrafter"/>
</dbReference>
<dbReference type="Pfam" id="PF00474">
    <property type="entry name" value="SSF"/>
    <property type="match status" value="1"/>
</dbReference>
<dbReference type="InterPro" id="IPR051163">
    <property type="entry name" value="Sodium:Solute_Symporter_SSF"/>
</dbReference>
<evidence type="ECO:0000256" key="7">
    <source>
        <dbReference type="ARBA" id="ARBA00023053"/>
    </source>
</evidence>
<dbReference type="GO" id="GO:0006814">
    <property type="term" value="P:sodium ion transport"/>
    <property type="evidence" value="ECO:0007669"/>
    <property type="project" value="UniProtKB-KW"/>
</dbReference>
<keyword evidence="16" id="KW-1185">Reference proteome</keyword>
<dbReference type="GO" id="GO:0098660">
    <property type="term" value="P:inorganic ion transmembrane transport"/>
    <property type="evidence" value="ECO:0007669"/>
    <property type="project" value="UniProtKB-ARBA"/>
</dbReference>
<proteinExistence type="inferred from homology"/>
<feature type="transmembrane region" description="Helical" evidence="14">
    <location>
        <begin position="316"/>
        <end position="338"/>
    </location>
</feature>
<dbReference type="Proteomes" id="UP000184275">
    <property type="component" value="Unassembled WGS sequence"/>
</dbReference>
<dbReference type="GO" id="GO:0015075">
    <property type="term" value="F:monoatomic ion transmembrane transporter activity"/>
    <property type="evidence" value="ECO:0007669"/>
    <property type="project" value="UniProtKB-ARBA"/>
</dbReference>
<feature type="transmembrane region" description="Helical" evidence="14">
    <location>
        <begin position="44"/>
        <end position="63"/>
    </location>
</feature>
<evidence type="ECO:0000256" key="4">
    <source>
        <dbReference type="ARBA" id="ARBA00022475"/>
    </source>
</evidence>
<sequence length="495" mass="53479">MFTILDWIVLVFYILFSVGVGMWASRGSNKGFGEYMRGGGSMPWFAIGISLIATSVSATTFLGNPAEAYSADMSFLMNNIGALIAIIVVGVVFIPRIRRSGISSAYELFEVRFSPIVRRLAAIFYSLHLLLRMGILLYAPSLVLAPILGIDIHLAILVTAVVATIYTWYGGFKAVIWTDVLQFAVLFGGGIIALYILSQGVGGFSEMWNLASASGKTRFFDASNWNPANARNLLSAGLAYAVIEISIRGCDQQFVQRYLSCDSIKSANASSILSMILGVFVSVLFFWVGAGLFVYYRVSGVGELPAGVPLNGVFPYFIVYVMPSGATGLVIAAIYAAAMSSLSSAINALGNTTVKDILLVRSENAAALAKAKKWTILWAVLSTLCAFIAADMQSSLLSNALFFTGLFTGPLLALFLLAFFSHKLTSSAVIVGVLFGMASILLFNPIPFIPAYHPPFEGVFCFFWNPVISCVSTLVVVSILRFVFPKRTMKKEEIG</sequence>
<keyword evidence="4" id="KW-1003">Cell membrane</keyword>
<organism evidence="15 16">
    <name type="scientific">Fibrobacter intestinalis</name>
    <dbReference type="NCBI Taxonomy" id="28122"/>
    <lineage>
        <taxon>Bacteria</taxon>
        <taxon>Pseudomonadati</taxon>
        <taxon>Fibrobacterota</taxon>
        <taxon>Fibrobacteria</taxon>
        <taxon>Fibrobacterales</taxon>
        <taxon>Fibrobacteraceae</taxon>
        <taxon>Fibrobacter</taxon>
    </lineage>
</organism>